<sequence length="83" mass="8982">MAVHAPGAREAVVPGGGRNTVACPGGADALLMSGYVDLTGRGEGRLDMRHNTYVNIRERCGLKEDVVARVERGMLRWFGIWKG</sequence>
<evidence type="ECO:0000313" key="1">
    <source>
        <dbReference type="EMBL" id="GBP20784.1"/>
    </source>
</evidence>
<protein>
    <submittedName>
        <fullName evidence="1">Uncharacterized protein</fullName>
    </submittedName>
</protein>
<dbReference type="OrthoDB" id="425681at2759"/>
<gene>
    <name evidence="1" type="ORF">EVAR_14510_1</name>
</gene>
<proteinExistence type="predicted"/>
<reference evidence="1 2" key="1">
    <citation type="journal article" date="2019" name="Commun. Biol.">
        <title>The bagworm genome reveals a unique fibroin gene that provides high tensile strength.</title>
        <authorList>
            <person name="Kono N."/>
            <person name="Nakamura H."/>
            <person name="Ohtoshi R."/>
            <person name="Tomita M."/>
            <person name="Numata K."/>
            <person name="Arakawa K."/>
        </authorList>
    </citation>
    <scope>NUCLEOTIDE SEQUENCE [LARGE SCALE GENOMIC DNA]</scope>
</reference>
<organism evidence="1 2">
    <name type="scientific">Eumeta variegata</name>
    <name type="common">Bagworm moth</name>
    <name type="synonym">Eumeta japonica</name>
    <dbReference type="NCBI Taxonomy" id="151549"/>
    <lineage>
        <taxon>Eukaryota</taxon>
        <taxon>Metazoa</taxon>
        <taxon>Ecdysozoa</taxon>
        <taxon>Arthropoda</taxon>
        <taxon>Hexapoda</taxon>
        <taxon>Insecta</taxon>
        <taxon>Pterygota</taxon>
        <taxon>Neoptera</taxon>
        <taxon>Endopterygota</taxon>
        <taxon>Lepidoptera</taxon>
        <taxon>Glossata</taxon>
        <taxon>Ditrysia</taxon>
        <taxon>Tineoidea</taxon>
        <taxon>Psychidae</taxon>
        <taxon>Oiketicinae</taxon>
        <taxon>Eumeta</taxon>
    </lineage>
</organism>
<comment type="caution">
    <text evidence="1">The sequence shown here is derived from an EMBL/GenBank/DDBJ whole genome shotgun (WGS) entry which is preliminary data.</text>
</comment>
<accession>A0A4C1U3Z6</accession>
<evidence type="ECO:0000313" key="2">
    <source>
        <dbReference type="Proteomes" id="UP000299102"/>
    </source>
</evidence>
<dbReference type="AlphaFoldDB" id="A0A4C1U3Z6"/>
<keyword evidence="2" id="KW-1185">Reference proteome</keyword>
<name>A0A4C1U3Z6_EUMVA</name>
<dbReference type="EMBL" id="BGZK01000122">
    <property type="protein sequence ID" value="GBP20784.1"/>
    <property type="molecule type" value="Genomic_DNA"/>
</dbReference>
<dbReference type="Proteomes" id="UP000299102">
    <property type="component" value="Unassembled WGS sequence"/>
</dbReference>